<evidence type="ECO:0000313" key="2">
    <source>
        <dbReference type="Proteomes" id="UP000596661"/>
    </source>
</evidence>
<organism evidence="1 2">
    <name type="scientific">Cannabis sativa</name>
    <name type="common">Hemp</name>
    <name type="synonym">Marijuana</name>
    <dbReference type="NCBI Taxonomy" id="3483"/>
    <lineage>
        <taxon>Eukaryota</taxon>
        <taxon>Viridiplantae</taxon>
        <taxon>Streptophyta</taxon>
        <taxon>Embryophyta</taxon>
        <taxon>Tracheophyta</taxon>
        <taxon>Spermatophyta</taxon>
        <taxon>Magnoliopsida</taxon>
        <taxon>eudicotyledons</taxon>
        <taxon>Gunneridae</taxon>
        <taxon>Pentapetalae</taxon>
        <taxon>rosids</taxon>
        <taxon>fabids</taxon>
        <taxon>Rosales</taxon>
        <taxon>Cannabaceae</taxon>
        <taxon>Cannabis</taxon>
    </lineage>
</organism>
<protein>
    <recommendedName>
        <fullName evidence="3">DUF4283 domain-containing protein</fullName>
    </recommendedName>
</protein>
<proteinExistence type="predicted"/>
<dbReference type="PANTHER" id="PTHR31286:SF165">
    <property type="entry name" value="DUF4283 DOMAIN-CONTAINING PROTEIN"/>
    <property type="match status" value="1"/>
</dbReference>
<name>A0A803PLB4_CANSA</name>
<dbReference type="EMBL" id="UZAU01000541">
    <property type="status" value="NOT_ANNOTATED_CDS"/>
    <property type="molecule type" value="Genomic_DNA"/>
</dbReference>
<dbReference type="Gramene" id="evm.model.05.1441">
    <property type="protein sequence ID" value="cds.evm.model.05.1441"/>
    <property type="gene ID" value="evm.TU.05.1441"/>
</dbReference>
<reference evidence="1" key="2">
    <citation type="submission" date="2021-03" db="UniProtKB">
        <authorList>
            <consortium name="EnsemblPlants"/>
        </authorList>
    </citation>
    <scope>IDENTIFICATION</scope>
</reference>
<reference evidence="1" key="1">
    <citation type="submission" date="2018-11" db="EMBL/GenBank/DDBJ databases">
        <authorList>
            <person name="Grassa J C."/>
        </authorList>
    </citation>
    <scope>NUCLEOTIDE SEQUENCE [LARGE SCALE GENOMIC DNA]</scope>
</reference>
<dbReference type="InterPro" id="IPR040256">
    <property type="entry name" value="At4g02000-like"/>
</dbReference>
<evidence type="ECO:0000313" key="1">
    <source>
        <dbReference type="EnsemblPlants" id="cds.evm.model.05.1441"/>
    </source>
</evidence>
<keyword evidence="2" id="KW-1185">Reference proteome</keyword>
<dbReference type="AlphaFoldDB" id="A0A803PLB4"/>
<dbReference type="OMA" id="HTDANCN"/>
<dbReference type="Proteomes" id="UP000596661">
    <property type="component" value="Chromosome 5"/>
</dbReference>
<accession>A0A803PLB4</accession>
<sequence>MEKSASSPLLHNWADEMEQAVFQSNAKDMWSEFKTNQIRTLSTRLEFTEPMRVGDQVSYTFDKKLVVLRPWSIDMDTAQMVKSVPVWIRLNGLGLQYWARNNLSALVSTIGKPIKMDKFTKEKMMIKFARILVDIEISDNPPKTISFINEKKQMVEQSLEYEWLPSKCMACSMLDHTDANCNKEKGIMEMDMGKQLKLNQIMDSVSLMGWNIRGFNKKEKQHVLLELLDVFLKTVAMNKWDAISDHSYCIIKHVEAGNLGTIPFRFCNYWMDREGYNEVVLSCWNNQSSSKGLKANLNNHSFHVTEKSTQQAYNSAKQDYSSYMQQHAKINWMKFGDENLSFFHASLEKRRQENKLLFYCRNEEVIEDYPKVAEHFLNHFKNFMGKGSSATRRLDQTILTQGKILDIQEQVRLIRPFTKAEVKRAMFDIHSSKSPGPDGYGSGFFKGL</sequence>
<dbReference type="EnsemblPlants" id="evm.model.05.1441">
    <property type="protein sequence ID" value="cds.evm.model.05.1441"/>
    <property type="gene ID" value="evm.TU.05.1441"/>
</dbReference>
<dbReference type="PANTHER" id="PTHR31286">
    <property type="entry name" value="GLYCINE-RICH CELL WALL STRUCTURAL PROTEIN 1.8-LIKE"/>
    <property type="match status" value="1"/>
</dbReference>
<evidence type="ECO:0008006" key="3">
    <source>
        <dbReference type="Google" id="ProtNLM"/>
    </source>
</evidence>